<organism evidence="2 3">
    <name type="scientific">Dunaliella salina</name>
    <name type="common">Green alga</name>
    <name type="synonym">Protococcus salinus</name>
    <dbReference type="NCBI Taxonomy" id="3046"/>
    <lineage>
        <taxon>Eukaryota</taxon>
        <taxon>Viridiplantae</taxon>
        <taxon>Chlorophyta</taxon>
        <taxon>core chlorophytes</taxon>
        <taxon>Chlorophyceae</taxon>
        <taxon>CS clade</taxon>
        <taxon>Chlamydomonadales</taxon>
        <taxon>Dunaliellaceae</taxon>
        <taxon>Dunaliella</taxon>
    </lineage>
</organism>
<sequence>MLGGVCCVAPFLPRVAALEAINTALCGGGSWVVEGDCGGKGLDKAEGGGRSLCLAALCTEAAALPPSTRQSARQQRTHRCDKLHINHAQAKPSPCSGSATGHDGWAHPSPVLLSCWLKGTSSNASPSVCPGRLEPLSAGTPSFQFKTRWRSSCQLINEKANEEKQSCRKPVGKHAKMNNLALLKGWSLTQMVSDVPTNGYPLGLS</sequence>
<accession>A0ABQ7GAH5</accession>
<dbReference type="EMBL" id="MU069935">
    <property type="protein sequence ID" value="KAF5831601.1"/>
    <property type="molecule type" value="Genomic_DNA"/>
</dbReference>
<feature type="chain" id="PRO_5047248741" description="Encoded protein" evidence="1">
    <location>
        <begin position="18"/>
        <end position="205"/>
    </location>
</feature>
<proteinExistence type="predicted"/>
<evidence type="ECO:0000256" key="1">
    <source>
        <dbReference type="SAM" id="SignalP"/>
    </source>
</evidence>
<gene>
    <name evidence="2" type="ORF">DUNSADRAFT_12913</name>
</gene>
<name>A0ABQ7GAH5_DUNSA</name>
<evidence type="ECO:0008006" key="4">
    <source>
        <dbReference type="Google" id="ProtNLM"/>
    </source>
</evidence>
<reference evidence="2" key="1">
    <citation type="submission" date="2017-08" db="EMBL/GenBank/DDBJ databases">
        <authorList>
            <person name="Polle J.E."/>
            <person name="Barry K."/>
            <person name="Cushman J."/>
            <person name="Schmutz J."/>
            <person name="Tran D."/>
            <person name="Hathwaick L.T."/>
            <person name="Yim W.C."/>
            <person name="Jenkins J."/>
            <person name="Mckie-Krisberg Z.M."/>
            <person name="Prochnik S."/>
            <person name="Lindquist E."/>
            <person name="Dockter R.B."/>
            <person name="Adam C."/>
            <person name="Molina H."/>
            <person name="Bunkerborg J."/>
            <person name="Jin E."/>
            <person name="Buchheim M."/>
            <person name="Magnuson J."/>
        </authorList>
    </citation>
    <scope>NUCLEOTIDE SEQUENCE</scope>
    <source>
        <strain evidence="2">CCAP 19/18</strain>
    </source>
</reference>
<protein>
    <recommendedName>
        <fullName evidence="4">Encoded protein</fullName>
    </recommendedName>
</protein>
<keyword evidence="1" id="KW-0732">Signal</keyword>
<comment type="caution">
    <text evidence="2">The sequence shown here is derived from an EMBL/GenBank/DDBJ whole genome shotgun (WGS) entry which is preliminary data.</text>
</comment>
<evidence type="ECO:0000313" key="3">
    <source>
        <dbReference type="Proteomes" id="UP000815325"/>
    </source>
</evidence>
<feature type="signal peptide" evidence="1">
    <location>
        <begin position="1"/>
        <end position="17"/>
    </location>
</feature>
<evidence type="ECO:0000313" key="2">
    <source>
        <dbReference type="EMBL" id="KAF5831601.1"/>
    </source>
</evidence>
<keyword evidence="3" id="KW-1185">Reference proteome</keyword>
<dbReference type="Proteomes" id="UP000815325">
    <property type="component" value="Unassembled WGS sequence"/>
</dbReference>